<dbReference type="EMBL" id="JACHGW010000001">
    <property type="protein sequence ID" value="MBB6048440.1"/>
    <property type="molecule type" value="Genomic_DNA"/>
</dbReference>
<keyword evidence="1 4" id="KW-0689">Ribosomal protein</keyword>
<evidence type="ECO:0000259" key="3">
    <source>
        <dbReference type="Pfam" id="PF01386"/>
    </source>
</evidence>
<dbReference type="InterPro" id="IPR020056">
    <property type="entry name" value="Rbsml_bL25/Gln-tRNA_synth_N"/>
</dbReference>
<dbReference type="Proteomes" id="UP000520814">
    <property type="component" value="Unassembled WGS sequence"/>
</dbReference>
<dbReference type="GO" id="GO:1990904">
    <property type="term" value="C:ribonucleoprotein complex"/>
    <property type="evidence" value="ECO:0007669"/>
    <property type="project" value="UniProtKB-KW"/>
</dbReference>
<accession>A0A7W9SKU8</accession>
<dbReference type="InterPro" id="IPR011035">
    <property type="entry name" value="Ribosomal_bL25/Gln-tRNA_synth"/>
</dbReference>
<dbReference type="GO" id="GO:0005840">
    <property type="term" value="C:ribosome"/>
    <property type="evidence" value="ECO:0007669"/>
    <property type="project" value="UniProtKB-KW"/>
</dbReference>
<comment type="caution">
    <text evidence="4">The sequence shown here is derived from an EMBL/GenBank/DDBJ whole genome shotgun (WGS) entry which is preliminary data.</text>
</comment>
<dbReference type="AlphaFoldDB" id="A0A7W9SKU8"/>
<protein>
    <submittedName>
        <fullName evidence="4">Ribosomal protein L25 (General stress protein Ctc)</fullName>
    </submittedName>
</protein>
<dbReference type="GO" id="GO:0003735">
    <property type="term" value="F:structural constituent of ribosome"/>
    <property type="evidence" value="ECO:0007669"/>
    <property type="project" value="InterPro"/>
</dbReference>
<evidence type="ECO:0000313" key="4">
    <source>
        <dbReference type="EMBL" id="MBB6048440.1"/>
    </source>
</evidence>
<dbReference type="RefSeq" id="WP_184192034.1">
    <property type="nucleotide sequence ID" value="NZ_JACHGW010000001.1"/>
</dbReference>
<dbReference type="Gene3D" id="2.40.240.10">
    <property type="entry name" value="Ribosomal Protein L25, Chain P"/>
    <property type="match status" value="1"/>
</dbReference>
<evidence type="ECO:0000256" key="1">
    <source>
        <dbReference type="ARBA" id="ARBA00022980"/>
    </source>
</evidence>
<organism evidence="4 5">
    <name type="scientific">Armatimonas rosea</name>
    <dbReference type="NCBI Taxonomy" id="685828"/>
    <lineage>
        <taxon>Bacteria</taxon>
        <taxon>Bacillati</taxon>
        <taxon>Armatimonadota</taxon>
        <taxon>Armatimonadia</taxon>
        <taxon>Armatimonadales</taxon>
        <taxon>Armatimonadaceae</taxon>
        <taxon>Armatimonas</taxon>
    </lineage>
</organism>
<evidence type="ECO:0000256" key="2">
    <source>
        <dbReference type="ARBA" id="ARBA00023274"/>
    </source>
</evidence>
<dbReference type="InterPro" id="IPR029751">
    <property type="entry name" value="Ribosomal_L25_dom"/>
</dbReference>
<feature type="domain" description="Large ribosomal subunit protein bL25 L25" evidence="3">
    <location>
        <begin position="8"/>
        <end position="92"/>
    </location>
</feature>
<keyword evidence="5" id="KW-1185">Reference proteome</keyword>
<name>A0A7W9SKU8_ARMRO</name>
<dbReference type="GO" id="GO:0006412">
    <property type="term" value="P:translation"/>
    <property type="evidence" value="ECO:0007669"/>
    <property type="project" value="InterPro"/>
</dbReference>
<keyword evidence="2" id="KW-0687">Ribonucleoprotein</keyword>
<dbReference type="SUPFAM" id="SSF50715">
    <property type="entry name" value="Ribosomal protein L25-like"/>
    <property type="match status" value="1"/>
</dbReference>
<dbReference type="Pfam" id="PF01386">
    <property type="entry name" value="Ribosomal_L25p"/>
    <property type="match status" value="1"/>
</dbReference>
<proteinExistence type="predicted"/>
<sequence>MENQPIPATLRAKHTHGALTRMRQSGQTAVSLSGKGMVPISLYIATADLESALLGKFGEEVQMTIGYDGTDYLTKLAQVDRHPISREIMTVSLQKLD</sequence>
<gene>
    <name evidence="4" type="ORF">HNQ39_000202</name>
</gene>
<evidence type="ECO:0000313" key="5">
    <source>
        <dbReference type="Proteomes" id="UP000520814"/>
    </source>
</evidence>
<reference evidence="4 5" key="1">
    <citation type="submission" date="2020-08" db="EMBL/GenBank/DDBJ databases">
        <title>Genomic Encyclopedia of Type Strains, Phase IV (KMG-IV): sequencing the most valuable type-strain genomes for metagenomic binning, comparative biology and taxonomic classification.</title>
        <authorList>
            <person name="Goeker M."/>
        </authorList>
    </citation>
    <scope>NUCLEOTIDE SEQUENCE [LARGE SCALE GENOMIC DNA]</scope>
    <source>
        <strain evidence="4 5">DSM 23562</strain>
    </source>
</reference>